<evidence type="ECO:0000313" key="2">
    <source>
        <dbReference type="EMBL" id="UQA90880.1"/>
    </source>
</evidence>
<dbReference type="GO" id="GO:0016787">
    <property type="term" value="F:hydrolase activity"/>
    <property type="evidence" value="ECO:0007669"/>
    <property type="project" value="UniProtKB-KW"/>
</dbReference>
<dbReference type="PANTHER" id="PTHR43194">
    <property type="entry name" value="HYDROLASE ALPHA/BETA FOLD FAMILY"/>
    <property type="match status" value="1"/>
</dbReference>
<dbReference type="InterPro" id="IPR000073">
    <property type="entry name" value="AB_hydrolase_1"/>
</dbReference>
<dbReference type="PANTHER" id="PTHR43194:SF2">
    <property type="entry name" value="PEROXISOMAL MEMBRANE PROTEIN LPX1"/>
    <property type="match status" value="1"/>
</dbReference>
<evidence type="ECO:0000313" key="3">
    <source>
        <dbReference type="Proteomes" id="UP000830115"/>
    </source>
</evidence>
<keyword evidence="2" id="KW-0378">Hydrolase</keyword>
<accession>A0ABY4M3F3</accession>
<dbReference type="RefSeq" id="WP_248861647.1">
    <property type="nucleotide sequence ID" value="NZ_CP086322.1"/>
</dbReference>
<dbReference type="InterPro" id="IPR029058">
    <property type="entry name" value="AB_hydrolase_fold"/>
</dbReference>
<dbReference type="Proteomes" id="UP000830115">
    <property type="component" value="Chromosome"/>
</dbReference>
<dbReference type="InterPro" id="IPR050228">
    <property type="entry name" value="Carboxylesterase_BioH"/>
</dbReference>
<gene>
    <name evidence="2" type="ORF">K9S39_02405</name>
</gene>
<dbReference type="SUPFAM" id="SSF53474">
    <property type="entry name" value="alpha/beta-Hydrolases"/>
    <property type="match status" value="1"/>
</dbReference>
<feature type="domain" description="AB hydrolase-1" evidence="1">
    <location>
        <begin position="48"/>
        <end position="298"/>
    </location>
</feature>
<dbReference type="EMBL" id="CP086322">
    <property type="protein sequence ID" value="UQA90880.1"/>
    <property type="molecule type" value="Genomic_DNA"/>
</dbReference>
<keyword evidence="3" id="KW-1185">Reference proteome</keyword>
<name>A0ABY4M3F3_9ACTN</name>
<dbReference type="PRINTS" id="PR00412">
    <property type="entry name" value="EPOXHYDRLASE"/>
</dbReference>
<dbReference type="Gene3D" id="3.40.50.1820">
    <property type="entry name" value="alpha/beta hydrolase"/>
    <property type="match status" value="1"/>
</dbReference>
<protein>
    <submittedName>
        <fullName evidence="2">Alpha/beta fold hydrolase</fullName>
    </submittedName>
</protein>
<proteinExistence type="predicted"/>
<reference evidence="2" key="1">
    <citation type="submission" date="2021-10" db="EMBL/GenBank/DDBJ databases">
        <title>Streptomyces nigrumlapis sp.nov.,an antimicrobial producing actinobacterium isolated from Black Gobi rocks.</title>
        <authorList>
            <person name="Wen Y."/>
            <person name="Zhang W."/>
            <person name="Liu X.G."/>
        </authorList>
    </citation>
    <scope>NUCLEOTIDE SEQUENCE</scope>
    <source>
        <strain evidence="2">ST13-2-2</strain>
    </source>
</reference>
<dbReference type="InterPro" id="IPR000639">
    <property type="entry name" value="Epox_hydrolase-like"/>
</dbReference>
<evidence type="ECO:0000259" key="1">
    <source>
        <dbReference type="Pfam" id="PF00561"/>
    </source>
</evidence>
<dbReference type="Pfam" id="PF00561">
    <property type="entry name" value="Abhydrolase_1"/>
    <property type="match status" value="1"/>
</dbReference>
<organism evidence="2 3">
    <name type="scientific">Streptomyces halobius</name>
    <dbReference type="NCBI Taxonomy" id="2879846"/>
    <lineage>
        <taxon>Bacteria</taxon>
        <taxon>Bacillati</taxon>
        <taxon>Actinomycetota</taxon>
        <taxon>Actinomycetes</taxon>
        <taxon>Kitasatosporales</taxon>
        <taxon>Streptomycetaceae</taxon>
        <taxon>Streptomyces</taxon>
    </lineage>
</organism>
<sequence length="314" mass="34567">MNAITAPPGTLPPPVIPPGALPGYPGPAHWHRVPATGQHYLDTGSGDPVLLLHGNPSWSYTWRHLLPALSPHVRCLAPDLPGMGLSPRPPVPPGLTDRYEGQLDALEAFFGHLTDERRLPGQGWTLVMHDWGGPLGFAWALRNPGAVTRLVVLNTIAFRWPPGYRLPLPLRCIRDSAPIAALTHLTNAFARTAVRAGVVRPLPAAERRAYLRPYARLRDRRAVVAFVRSIPRHDDEPSWRLLEPPDGGSGLAGLPVFVGWGMRDPVFTPLVLDAWTDRFPQARVHQYADAGHYVMEDAAEELGGHIRDFLRETA</sequence>